<protein>
    <submittedName>
        <fullName evidence="1">Uncharacterized protein</fullName>
    </submittedName>
</protein>
<name>A0ABW7DP78_9FIRM</name>
<evidence type="ECO:0000313" key="1">
    <source>
        <dbReference type="EMBL" id="MFG6273113.1"/>
    </source>
</evidence>
<dbReference type="Proteomes" id="UP001605989">
    <property type="component" value="Unassembled WGS sequence"/>
</dbReference>
<gene>
    <name evidence="1" type="ORF">ACGTZG_07910</name>
</gene>
<keyword evidence="2" id="KW-1185">Reference proteome</keyword>
<accession>A0ABW7DP78</accession>
<reference evidence="1 2" key="1">
    <citation type="submission" date="2024-10" db="EMBL/GenBank/DDBJ databases">
        <authorList>
            <person name="Sang B.-I."/>
            <person name="Prabhaharan D."/>
        </authorList>
    </citation>
    <scope>NUCLEOTIDE SEQUENCE [LARGE SCALE GENOMIC DNA]</scope>
    <source>
        <strain evidence="1 2">MH</strain>
    </source>
</reference>
<dbReference type="EMBL" id="JBIEKR010000006">
    <property type="protein sequence ID" value="MFG6273113.1"/>
    <property type="molecule type" value="Genomic_DNA"/>
</dbReference>
<proteinExistence type="predicted"/>
<sequence>MYQLNWGAIRAAQAARTMHRPDNIGAVVTLLIFYKNLHDHFLYGKPKMDGIMNWFGKIQNGKWTGLTEQIIDKTNDANGMDPNMYHDYMHRVVKIVERDDTYKRILGRPPVRKSEDKKRYLEAAEVTYKLTSFILCTKYKFGKRKLNLLQAYVKNDMWALIEGNCKLTEFFWMLHTECRLEFGALDGWMKRYGKIYGEDGMPI</sequence>
<comment type="caution">
    <text evidence="1">The sequence shown here is derived from an EMBL/GenBank/DDBJ whole genome shotgun (WGS) entry which is preliminary data.</text>
</comment>
<organism evidence="1 2">
    <name type="scientific">Megasphaera hexanoica</name>
    <dbReference type="NCBI Taxonomy" id="1675036"/>
    <lineage>
        <taxon>Bacteria</taxon>
        <taxon>Bacillati</taxon>
        <taxon>Bacillota</taxon>
        <taxon>Negativicutes</taxon>
        <taxon>Veillonellales</taxon>
        <taxon>Veillonellaceae</taxon>
        <taxon>Megasphaera</taxon>
    </lineage>
</organism>
<evidence type="ECO:0000313" key="2">
    <source>
        <dbReference type="Proteomes" id="UP001605989"/>
    </source>
</evidence>
<dbReference type="RefSeq" id="WP_113856141.1">
    <property type="nucleotide sequence ID" value="NZ_CP011940.1"/>
</dbReference>